<evidence type="ECO:0000313" key="1">
    <source>
        <dbReference type="EMBL" id="MBP1042433.1"/>
    </source>
</evidence>
<dbReference type="AlphaFoldDB" id="A0A940SXJ2"/>
<proteinExistence type="predicted"/>
<keyword evidence="2" id="KW-1185">Reference proteome</keyword>
<dbReference type="Proteomes" id="UP000674938">
    <property type="component" value="Unassembled WGS sequence"/>
</dbReference>
<reference evidence="1" key="1">
    <citation type="submission" date="2020-12" db="EMBL/GenBank/DDBJ databases">
        <title>Vagococcus allomyrinae sp. nov. and Enterococcus lavae sp. nov., isolated from the larvae of Allomyrina dichotoma.</title>
        <authorList>
            <person name="Lee S.D."/>
        </authorList>
    </citation>
    <scope>NUCLEOTIDE SEQUENCE</scope>
    <source>
        <strain evidence="1">BWB3-3</strain>
    </source>
</reference>
<organism evidence="1 2">
    <name type="scientific">Vagococcus allomyrinae</name>
    <dbReference type="NCBI Taxonomy" id="2794353"/>
    <lineage>
        <taxon>Bacteria</taxon>
        <taxon>Bacillati</taxon>
        <taxon>Bacillota</taxon>
        <taxon>Bacilli</taxon>
        <taxon>Lactobacillales</taxon>
        <taxon>Enterococcaceae</taxon>
        <taxon>Vagococcus</taxon>
    </lineage>
</organism>
<evidence type="ECO:0000313" key="2">
    <source>
        <dbReference type="Proteomes" id="UP000674938"/>
    </source>
</evidence>
<sequence length="121" mass="14431">MKGLSDQEKRLFRELQCLIHEAIKALGISKEADDYEDYVQEAQLEVLRLFRLEQRVIPLDFERFKSRHYHNIVWHLKDIQRKKWQEQARVSPLEEESEGMLDQKLVDSVALVSINQSFFEG</sequence>
<accession>A0A940SXJ2</accession>
<dbReference type="EMBL" id="JAEEGA010000010">
    <property type="protein sequence ID" value="MBP1042433.1"/>
    <property type="molecule type" value="Genomic_DNA"/>
</dbReference>
<gene>
    <name evidence="1" type="ORF">I6N95_15550</name>
</gene>
<dbReference type="RefSeq" id="WP_209529610.1">
    <property type="nucleotide sequence ID" value="NZ_JAEEGA010000010.1"/>
</dbReference>
<name>A0A940SXJ2_9ENTE</name>
<comment type="caution">
    <text evidence="1">The sequence shown here is derived from an EMBL/GenBank/DDBJ whole genome shotgun (WGS) entry which is preliminary data.</text>
</comment>
<protein>
    <submittedName>
        <fullName evidence="1">Uncharacterized protein</fullName>
    </submittedName>
</protein>